<evidence type="ECO:0000256" key="6">
    <source>
        <dbReference type="ARBA" id="ARBA00023187"/>
    </source>
</evidence>
<dbReference type="SMART" id="SM00651">
    <property type="entry name" value="Sm"/>
    <property type="match status" value="1"/>
</dbReference>
<evidence type="ECO:0000256" key="4">
    <source>
        <dbReference type="ARBA" id="ARBA00022728"/>
    </source>
</evidence>
<dbReference type="InterPro" id="IPR017132">
    <property type="entry name" value="Lsm7"/>
</dbReference>
<organism evidence="11">
    <name type="scientific">Salpingoeca rosetta (strain ATCC 50818 / BSB-021)</name>
    <dbReference type="NCBI Taxonomy" id="946362"/>
    <lineage>
        <taxon>Eukaryota</taxon>
        <taxon>Choanoflagellata</taxon>
        <taxon>Craspedida</taxon>
        <taxon>Salpingoecidae</taxon>
        <taxon>Salpingoeca</taxon>
    </lineage>
</organism>
<dbReference type="PROSITE" id="PS52002">
    <property type="entry name" value="SM"/>
    <property type="match status" value="1"/>
</dbReference>
<evidence type="ECO:0000259" key="9">
    <source>
        <dbReference type="PROSITE" id="PS52002"/>
    </source>
</evidence>
<dbReference type="GO" id="GO:0005689">
    <property type="term" value="C:U12-type spliceosomal complex"/>
    <property type="evidence" value="ECO:0007669"/>
    <property type="project" value="TreeGrafter"/>
</dbReference>
<dbReference type="STRING" id="946362.F2UFC0"/>
<dbReference type="OrthoDB" id="2146at2759"/>
<keyword evidence="8" id="KW-0687">Ribonucleoprotein</keyword>
<proteinExistence type="inferred from homology"/>
<feature type="domain" description="Sm" evidence="9">
    <location>
        <begin position="12"/>
        <end position="92"/>
    </location>
</feature>
<dbReference type="PANTHER" id="PTHR10553:SF5">
    <property type="entry name" value="U6 SNRNA-ASSOCIATED SM-LIKE PROTEIN LSM7"/>
    <property type="match status" value="1"/>
</dbReference>
<comment type="subcellular location">
    <subcellularLocation>
        <location evidence="1">Nucleus</location>
    </subcellularLocation>
</comment>
<dbReference type="eggNOG" id="KOG1781">
    <property type="taxonomic scope" value="Eukaryota"/>
</dbReference>
<dbReference type="GeneID" id="16072935"/>
<keyword evidence="6" id="KW-0508">mRNA splicing</keyword>
<keyword evidence="5" id="KW-0694">RNA-binding</keyword>
<dbReference type="SUPFAM" id="SSF50182">
    <property type="entry name" value="Sm-like ribonucleoproteins"/>
    <property type="match status" value="1"/>
</dbReference>
<dbReference type="Gene3D" id="2.30.30.100">
    <property type="match status" value="1"/>
</dbReference>
<dbReference type="CDD" id="cd01729">
    <property type="entry name" value="LSm7"/>
    <property type="match status" value="1"/>
</dbReference>
<dbReference type="GO" id="GO:0000398">
    <property type="term" value="P:mRNA splicing, via spliceosome"/>
    <property type="evidence" value="ECO:0007669"/>
    <property type="project" value="InterPro"/>
</dbReference>
<evidence type="ECO:0000313" key="10">
    <source>
        <dbReference type="EMBL" id="EGD75320.1"/>
    </source>
</evidence>
<dbReference type="InParanoid" id="F2UFC0"/>
<evidence type="ECO:0000256" key="2">
    <source>
        <dbReference type="ARBA" id="ARBA00006850"/>
    </source>
</evidence>
<evidence type="ECO:0000256" key="5">
    <source>
        <dbReference type="ARBA" id="ARBA00022884"/>
    </source>
</evidence>
<reference evidence="10" key="1">
    <citation type="submission" date="2009-08" db="EMBL/GenBank/DDBJ databases">
        <title>Annotation of Salpingoeca rosetta.</title>
        <authorList>
            <consortium name="The Broad Institute Genome Sequencing Platform"/>
            <person name="Russ C."/>
            <person name="Cuomo C."/>
            <person name="Burger G."/>
            <person name="Gray M.W."/>
            <person name="Holland P.W.H."/>
            <person name="King N."/>
            <person name="Lang F.B.F."/>
            <person name="Roger A.J."/>
            <person name="Ruiz-Trillo I."/>
            <person name="Young S.K."/>
            <person name="Zeng Q."/>
            <person name="Gargeya S."/>
            <person name="Alvarado L."/>
            <person name="Berlin A."/>
            <person name="Chapman S.B."/>
            <person name="Chen Z."/>
            <person name="Freedman E."/>
            <person name="Gellesch M."/>
            <person name="Goldberg J."/>
            <person name="Griggs A."/>
            <person name="Gujja S."/>
            <person name="Heilman E."/>
            <person name="Heiman D."/>
            <person name="Howarth C."/>
            <person name="Mehta T."/>
            <person name="Neiman D."/>
            <person name="Pearson M."/>
            <person name="Roberts A."/>
            <person name="Saif S."/>
            <person name="Shea T."/>
            <person name="Shenoy N."/>
            <person name="Sisk P."/>
            <person name="Stolte C."/>
            <person name="Sykes S."/>
            <person name="White J."/>
            <person name="Yandava C."/>
            <person name="Haas B."/>
            <person name="Nusbaum C."/>
            <person name="Birren B."/>
        </authorList>
    </citation>
    <scope>NUCLEOTIDE SEQUENCE [LARGE SCALE GENOMIC DNA]</scope>
    <source>
        <strain evidence="10">ATCC 50818</strain>
    </source>
</reference>
<sequence>MSDQKQQKRERKHILDLEKYVDKKLRVKFSGGREVVGVLQGYDPLSNLVLSDTIEFLRDPSDLSKITDKTRTLGLCVCRHVSIVMIAPEEGMTETENPFAVPDTDES</sequence>
<dbReference type="AlphaFoldDB" id="F2UFC0"/>
<evidence type="ECO:0000256" key="1">
    <source>
        <dbReference type="ARBA" id="ARBA00004123"/>
    </source>
</evidence>
<dbReference type="GO" id="GO:0097526">
    <property type="term" value="C:spliceosomal tri-snRNP complex"/>
    <property type="evidence" value="ECO:0007669"/>
    <property type="project" value="TreeGrafter"/>
</dbReference>
<keyword evidence="3" id="KW-0507">mRNA processing</keyword>
<accession>F2UFC0</accession>
<dbReference type="InterPro" id="IPR044641">
    <property type="entry name" value="Lsm7/SmG-like"/>
</dbReference>
<dbReference type="Pfam" id="PF01423">
    <property type="entry name" value="LSM"/>
    <property type="match status" value="1"/>
</dbReference>
<dbReference type="EMBL" id="GL832971">
    <property type="protein sequence ID" value="EGD75320.1"/>
    <property type="molecule type" value="Genomic_DNA"/>
</dbReference>
<dbReference type="Proteomes" id="UP000007799">
    <property type="component" value="Unassembled WGS sequence"/>
</dbReference>
<comment type="similarity">
    <text evidence="2">Belongs to the snRNP Sm proteins family.</text>
</comment>
<dbReference type="OMA" id="PFVQQEE"/>
<evidence type="ECO:0000256" key="8">
    <source>
        <dbReference type="ARBA" id="ARBA00023274"/>
    </source>
</evidence>
<dbReference type="InterPro" id="IPR001163">
    <property type="entry name" value="Sm_dom_euk/arc"/>
</dbReference>
<dbReference type="GO" id="GO:0003723">
    <property type="term" value="F:RNA binding"/>
    <property type="evidence" value="ECO:0007669"/>
    <property type="project" value="UniProtKB-KW"/>
</dbReference>
<dbReference type="PIRSF" id="PIRSF037188">
    <property type="entry name" value="U6_snRNA_Lsm7"/>
    <property type="match status" value="1"/>
</dbReference>
<dbReference type="GO" id="GO:0071004">
    <property type="term" value="C:U2-type prespliceosome"/>
    <property type="evidence" value="ECO:0007669"/>
    <property type="project" value="TreeGrafter"/>
</dbReference>
<evidence type="ECO:0000313" key="11">
    <source>
        <dbReference type="Proteomes" id="UP000007799"/>
    </source>
</evidence>
<dbReference type="GO" id="GO:0071013">
    <property type="term" value="C:catalytic step 2 spliceosome"/>
    <property type="evidence" value="ECO:0007669"/>
    <property type="project" value="TreeGrafter"/>
</dbReference>
<dbReference type="GO" id="GO:0005688">
    <property type="term" value="C:U6 snRNP"/>
    <property type="evidence" value="ECO:0007669"/>
    <property type="project" value="TreeGrafter"/>
</dbReference>
<keyword evidence="4" id="KW-0747">Spliceosome</keyword>
<dbReference type="InterPro" id="IPR047575">
    <property type="entry name" value="Sm"/>
</dbReference>
<dbReference type="PANTHER" id="PTHR10553">
    <property type="entry name" value="SMALL NUCLEAR RIBONUCLEOPROTEIN"/>
    <property type="match status" value="1"/>
</dbReference>
<dbReference type="RefSeq" id="XP_004992373.1">
    <property type="nucleotide sequence ID" value="XM_004992316.1"/>
</dbReference>
<evidence type="ECO:0000256" key="7">
    <source>
        <dbReference type="ARBA" id="ARBA00023242"/>
    </source>
</evidence>
<evidence type="ECO:0000256" key="3">
    <source>
        <dbReference type="ARBA" id="ARBA00022664"/>
    </source>
</evidence>
<keyword evidence="11" id="KW-1185">Reference proteome</keyword>
<dbReference type="KEGG" id="sre:PTSG_06970"/>
<name>F2UFC0_SALR5</name>
<dbReference type="GO" id="GO:1990726">
    <property type="term" value="C:Lsm1-7-Pat1 complex"/>
    <property type="evidence" value="ECO:0007669"/>
    <property type="project" value="TreeGrafter"/>
</dbReference>
<dbReference type="GO" id="GO:0000956">
    <property type="term" value="P:nuclear-transcribed mRNA catabolic process"/>
    <property type="evidence" value="ECO:0007669"/>
    <property type="project" value="InterPro"/>
</dbReference>
<keyword evidence="7" id="KW-0539">Nucleus</keyword>
<dbReference type="FunCoup" id="F2UFC0">
    <property type="interactions" value="1166"/>
</dbReference>
<gene>
    <name evidence="10" type="ORF">PTSG_06970</name>
</gene>
<protein>
    <recommendedName>
        <fullName evidence="9">Sm domain-containing protein</fullName>
    </recommendedName>
</protein>
<dbReference type="InterPro" id="IPR010920">
    <property type="entry name" value="LSM_dom_sf"/>
</dbReference>